<evidence type="ECO:0000313" key="13">
    <source>
        <dbReference type="Proteomes" id="UP000050792"/>
    </source>
</evidence>
<evidence type="ECO:0000256" key="9">
    <source>
        <dbReference type="PROSITE-ProRule" id="PRU00043"/>
    </source>
</evidence>
<dbReference type="CDD" id="cd11304">
    <property type="entry name" value="Cadherin_repeat"/>
    <property type="match status" value="6"/>
</dbReference>
<organism evidence="13 14">
    <name type="scientific">Schistosoma rodhaini</name>
    <dbReference type="NCBI Taxonomy" id="6188"/>
    <lineage>
        <taxon>Eukaryota</taxon>
        <taxon>Metazoa</taxon>
        <taxon>Spiralia</taxon>
        <taxon>Lophotrochozoa</taxon>
        <taxon>Platyhelminthes</taxon>
        <taxon>Trematoda</taxon>
        <taxon>Digenea</taxon>
        <taxon>Strigeidida</taxon>
        <taxon>Schistosomatoidea</taxon>
        <taxon>Schistosomatidae</taxon>
        <taxon>Schistosoma</taxon>
    </lineage>
</organism>
<dbReference type="Pfam" id="PF08266">
    <property type="entry name" value="Cadherin_2"/>
    <property type="match status" value="1"/>
</dbReference>
<evidence type="ECO:0000256" key="6">
    <source>
        <dbReference type="ARBA" id="ARBA00022989"/>
    </source>
</evidence>
<feature type="domain" description="Cadherin" evidence="12">
    <location>
        <begin position="318"/>
        <end position="425"/>
    </location>
</feature>
<dbReference type="InterPro" id="IPR015919">
    <property type="entry name" value="Cadherin-like_sf"/>
</dbReference>
<dbReference type="InterPro" id="IPR013164">
    <property type="entry name" value="Cadherin_N"/>
</dbReference>
<dbReference type="GO" id="GO:0005509">
    <property type="term" value="F:calcium ion binding"/>
    <property type="evidence" value="ECO:0007669"/>
    <property type="project" value="UniProtKB-UniRule"/>
</dbReference>
<evidence type="ECO:0000256" key="7">
    <source>
        <dbReference type="ARBA" id="ARBA00023136"/>
    </source>
</evidence>
<feature type="domain" description="Cadherin" evidence="12">
    <location>
        <begin position="208"/>
        <end position="317"/>
    </location>
</feature>
<evidence type="ECO:0000256" key="11">
    <source>
        <dbReference type="SAM" id="Phobius"/>
    </source>
</evidence>
<evidence type="ECO:0000313" key="14">
    <source>
        <dbReference type="WBParaSite" id="SRDH1_54970.1"/>
    </source>
</evidence>
<reference evidence="14" key="2">
    <citation type="submission" date="2023-11" db="UniProtKB">
        <authorList>
            <consortium name="WormBaseParasite"/>
        </authorList>
    </citation>
    <scope>IDENTIFICATION</scope>
</reference>
<keyword evidence="4 9" id="KW-0106">Calcium</keyword>
<dbReference type="Gene3D" id="2.60.40.60">
    <property type="entry name" value="Cadherins"/>
    <property type="match status" value="7"/>
</dbReference>
<dbReference type="PROSITE" id="PS00232">
    <property type="entry name" value="CADHERIN_1"/>
    <property type="match status" value="4"/>
</dbReference>
<dbReference type="FunFam" id="2.60.40.60:FF:000020">
    <property type="entry name" value="Dachsous cadherin-related 1b"/>
    <property type="match status" value="1"/>
</dbReference>
<dbReference type="InterPro" id="IPR002126">
    <property type="entry name" value="Cadherin-like_dom"/>
</dbReference>
<dbReference type="PANTHER" id="PTHR24028">
    <property type="entry name" value="CADHERIN-87A"/>
    <property type="match status" value="1"/>
</dbReference>
<dbReference type="Proteomes" id="UP000050792">
    <property type="component" value="Unassembled WGS sequence"/>
</dbReference>
<keyword evidence="2 11" id="KW-0812">Transmembrane</keyword>
<name>A0AA85FKS2_9TREM</name>
<evidence type="ECO:0000256" key="4">
    <source>
        <dbReference type="ARBA" id="ARBA00022837"/>
    </source>
</evidence>
<evidence type="ECO:0000256" key="1">
    <source>
        <dbReference type="ARBA" id="ARBA00004167"/>
    </source>
</evidence>
<feature type="region of interest" description="Disordered" evidence="10">
    <location>
        <begin position="1185"/>
        <end position="1204"/>
    </location>
</feature>
<dbReference type="PROSITE" id="PS50268">
    <property type="entry name" value="CADHERIN_2"/>
    <property type="match status" value="6"/>
</dbReference>
<dbReference type="GO" id="GO:0005886">
    <property type="term" value="C:plasma membrane"/>
    <property type="evidence" value="ECO:0007669"/>
    <property type="project" value="InterPro"/>
</dbReference>
<dbReference type="InterPro" id="IPR020894">
    <property type="entry name" value="Cadherin_CS"/>
</dbReference>
<comment type="subcellular location">
    <subcellularLocation>
        <location evidence="1">Membrane</location>
        <topology evidence="1">Single-pass membrane protein</topology>
    </subcellularLocation>
</comment>
<dbReference type="InterPro" id="IPR050174">
    <property type="entry name" value="Protocadherin/Cadherin-CA"/>
</dbReference>
<feature type="domain" description="Cadherin" evidence="12">
    <location>
        <begin position="572"/>
        <end position="670"/>
    </location>
</feature>
<evidence type="ECO:0000256" key="2">
    <source>
        <dbReference type="ARBA" id="ARBA00022692"/>
    </source>
</evidence>
<evidence type="ECO:0000256" key="10">
    <source>
        <dbReference type="SAM" id="MobiDB-lite"/>
    </source>
</evidence>
<dbReference type="Pfam" id="PF00028">
    <property type="entry name" value="Cadherin"/>
    <property type="match status" value="4"/>
</dbReference>
<sequence length="1367" mass="153477">MLLINYYQYYIQFHLITISIQFILNINCHLLNSSHLKELYYSINEESEIGSYIGNIKLDFEKKFFISIINDDNTNLGIFELYNDNDNNNKNLFRIDEITGKLFVASRIDRETICPKPEEEFNELFTNNQYLMTSSTSSASSSSSSSSSLSSSIMMDNTFNDISTKECQIHLTVCISRIHWINVIITIHDINDHTPYFQLTSSNNNISEKLIYIVNVSESVSSGYEIPLIIAKDPDKGINSVQSYSLRGNDFQSTLFSLSYRPPYSLNLVILGELDAEMKNNYTGELIACDGGQIIPKCFNQPFQVHITDVNDNKPIFNQSVYDIEILENITMNSIIIQLNATDADSNQNAKLSYKFGRPISQSSLEHFIIDSNTGEIYLKALLNAKENSAFILPIIVQDNGILPLVGQTIVRITVKDTNDHDPWIETRSIQEGNLQKTSVDNSLNKVNYSNQEVQLSISENQPAGTNIGLIISGDDDVGENSIVSCGLKSKTEDFKLEHANSAKGREIYRLSTTKSLDRETVIDGIIRIVITCQDNGRPSRTSEQTILLNIMDLNEYRPMFTQENRVINHIMPENQPIDTILLQVHASDADSTPEIQYHISSEAQSYFHIDPDTGVIITKALLDRETMPQIRFLVYATDKYSPETLQGNHVAVANVTVHLTDKNDNSPELIGSKTFQIVENRPGFSDLVGQLTSIDQDDGNNGTVHYKLISVSDNKNKRIPNELFMINSDTGKIFATKKLDREENSQYELIILLHDLGTPIQRSSTASVIVNVLDENDNIPQWEQIIQASEFSSPQQTDLLKRPHMIGLSTVTELGIMNITAPIYRGQQILILSAKDADDAHNANLTFQLIKVHFLKNDYMQSEDKVLYKNKIHSTKSYATSSVDSSYFVVVSKTGELIAGPGQKGIGLTDSGIYELYLRVCDNGNPPLDSNARLFLKAHQSLNSAFADKFGEKGFLGYLLTNGHLGIMLVIILLLIMCLTSVCLIIVFISIRRRSSRQQQQQQRQASRKLLKYDKNSYPLHLNGELIVEENINLGGTISNYGKLYHSPIINTICPGDGESLYKWNPECGYTMGNFGPPPIYNFCALNTTLDKMRSSHTDSDKSSSALMSTEFPCSINHYCEERPMMNGEQTINYGFTSPLRTIPNSDGLGFKNPNSYTETCLIPKTIQSELNCQLHMNVAVSEVDGGSADSGQGASEEEPVNHDLSKFRLKYTRPYNSKELLLTKTQCSPISSSNGCLIDSPTNKNANHCSINESILCTQPTLPTMNTFTNHRSSLNKQFIYALHNGSSQRQSLVSNDILQPRWRKPLFSNTDLGHHNHLFDEFPLTKISTKNHSLTLPLNNKTFITGNNDYQQSHSTNPHIDLTK</sequence>
<dbReference type="SMART" id="SM00112">
    <property type="entry name" value="CA"/>
    <property type="match status" value="6"/>
</dbReference>
<dbReference type="SUPFAM" id="SSF49313">
    <property type="entry name" value="Cadherin-like"/>
    <property type="match status" value="5"/>
</dbReference>
<reference evidence="13" key="1">
    <citation type="submission" date="2022-06" db="EMBL/GenBank/DDBJ databases">
        <authorList>
            <person name="Berger JAMES D."/>
            <person name="Berger JAMES D."/>
        </authorList>
    </citation>
    <scope>NUCLEOTIDE SEQUENCE [LARGE SCALE GENOMIC DNA]</scope>
</reference>
<keyword evidence="6 11" id="KW-1133">Transmembrane helix</keyword>
<evidence type="ECO:0000256" key="5">
    <source>
        <dbReference type="ARBA" id="ARBA00022889"/>
    </source>
</evidence>
<keyword evidence="8" id="KW-0325">Glycoprotein</keyword>
<feature type="transmembrane region" description="Helical" evidence="11">
    <location>
        <begin position="966"/>
        <end position="992"/>
    </location>
</feature>
<dbReference type="GO" id="GO:0007156">
    <property type="term" value="P:homophilic cell adhesion via plasma membrane adhesion molecules"/>
    <property type="evidence" value="ECO:0007669"/>
    <property type="project" value="InterPro"/>
</dbReference>
<dbReference type="PRINTS" id="PR00205">
    <property type="entry name" value="CADHERIN"/>
</dbReference>
<feature type="domain" description="Cadherin" evidence="12">
    <location>
        <begin position="670"/>
        <end position="783"/>
    </location>
</feature>
<keyword evidence="3" id="KW-0677">Repeat</keyword>
<evidence type="ECO:0000256" key="3">
    <source>
        <dbReference type="ARBA" id="ARBA00022737"/>
    </source>
</evidence>
<keyword evidence="5" id="KW-0130">Cell adhesion</keyword>
<dbReference type="WBParaSite" id="SRDH1_54970.1">
    <property type="protein sequence ID" value="SRDH1_54970.1"/>
    <property type="gene ID" value="SRDH1_54970"/>
</dbReference>
<feature type="domain" description="Cadherin" evidence="12">
    <location>
        <begin position="450"/>
        <end position="561"/>
    </location>
</feature>
<keyword evidence="13" id="KW-1185">Reference proteome</keyword>
<dbReference type="PANTHER" id="PTHR24028:SF146">
    <property type="entry name" value="CADHERIN 96CB, ISOFORM D-RELATED"/>
    <property type="match status" value="1"/>
</dbReference>
<dbReference type="FunFam" id="2.60.40.60:FF:000092">
    <property type="entry name" value="Protocadherin 8"/>
    <property type="match status" value="1"/>
</dbReference>
<evidence type="ECO:0000256" key="8">
    <source>
        <dbReference type="ARBA" id="ARBA00023180"/>
    </source>
</evidence>
<keyword evidence="7 11" id="KW-0472">Membrane</keyword>
<protein>
    <recommendedName>
        <fullName evidence="12">Cadherin domain-containing protein</fullName>
    </recommendedName>
</protein>
<dbReference type="FunFam" id="2.60.40.60:FF:000002">
    <property type="entry name" value="Protocadherin alpha 2"/>
    <property type="match status" value="1"/>
</dbReference>
<accession>A0AA85FKS2</accession>
<evidence type="ECO:0000259" key="12">
    <source>
        <dbReference type="PROSITE" id="PS50268"/>
    </source>
</evidence>
<proteinExistence type="predicted"/>
<feature type="domain" description="Cadherin" evidence="12">
    <location>
        <begin position="42"/>
        <end position="197"/>
    </location>
</feature>
<feature type="compositionally biased region" description="Low complexity" evidence="10">
    <location>
        <begin position="1186"/>
        <end position="1196"/>
    </location>
</feature>